<name>A0A812L166_9DINO</name>
<dbReference type="Proteomes" id="UP000604046">
    <property type="component" value="Unassembled WGS sequence"/>
</dbReference>
<evidence type="ECO:0000256" key="1">
    <source>
        <dbReference type="SAM" id="MobiDB-lite"/>
    </source>
</evidence>
<feature type="region of interest" description="Disordered" evidence="1">
    <location>
        <begin position="190"/>
        <end position="256"/>
    </location>
</feature>
<keyword evidence="3" id="KW-1185">Reference proteome</keyword>
<dbReference type="AlphaFoldDB" id="A0A812L166"/>
<sequence length="486" mass="51117">MATPLTLAPSSLVSAAYLPVHWTFGAQPEDPQAALQVDGGFYSSHIEEVFNVAASPTSHCEVSAIDVPAAKQIEPPGQRLQVVPPQAPQVSPAAAMASAAMKATANMTPSTAPVLSYSGRSVSPAPVATGKARQPATPPPLVPAALGSAFRSPSEGRIGIFRPDLAKSPMHRQHPDGWRSPAALPTAPSSFPMCRSTPSPRQSIPPGFGGSPAGTRLASTQGHAKASWRSPSEGRIGSGPQWAPVDGGQGGQTRTPRFEMAQSPMRRQPGEAAPLPHSFTICRSSGSLTSSNPSFYMPHSAMGGGGFSQTPVPAAAYIVDLADPVDQLLGNALRMLDAAASSKLVLRRLGPGRYEIDGRRVTLRWEQGGAGLVVIEDEVLDARGSAMPLVAYLKSAGNVAASLSGQRADMPKIARVPKSQRLTFDDDAPAEQNLASQIEKLGSERCESMRLAVEQARLREEAAEAYEKLNRGRVPPPQIAPMQFMS</sequence>
<proteinExistence type="predicted"/>
<comment type="caution">
    <text evidence="2">The sequence shown here is derived from an EMBL/GenBank/DDBJ whole genome shotgun (WGS) entry which is preliminary data.</text>
</comment>
<organism evidence="2 3">
    <name type="scientific">Symbiodinium natans</name>
    <dbReference type="NCBI Taxonomy" id="878477"/>
    <lineage>
        <taxon>Eukaryota</taxon>
        <taxon>Sar</taxon>
        <taxon>Alveolata</taxon>
        <taxon>Dinophyceae</taxon>
        <taxon>Suessiales</taxon>
        <taxon>Symbiodiniaceae</taxon>
        <taxon>Symbiodinium</taxon>
    </lineage>
</organism>
<dbReference type="EMBL" id="CAJNDS010000780">
    <property type="protein sequence ID" value="CAE7233675.1"/>
    <property type="molecule type" value="Genomic_DNA"/>
</dbReference>
<protein>
    <submittedName>
        <fullName evidence="2">Uncharacterized protein</fullName>
    </submittedName>
</protein>
<evidence type="ECO:0000313" key="3">
    <source>
        <dbReference type="Proteomes" id="UP000604046"/>
    </source>
</evidence>
<gene>
    <name evidence="2" type="ORF">SNAT2548_LOCUS9794</name>
</gene>
<evidence type="ECO:0000313" key="2">
    <source>
        <dbReference type="EMBL" id="CAE7233675.1"/>
    </source>
</evidence>
<reference evidence="2" key="1">
    <citation type="submission" date="2021-02" db="EMBL/GenBank/DDBJ databases">
        <authorList>
            <person name="Dougan E. K."/>
            <person name="Rhodes N."/>
            <person name="Thang M."/>
            <person name="Chan C."/>
        </authorList>
    </citation>
    <scope>NUCLEOTIDE SEQUENCE</scope>
</reference>
<accession>A0A812L166</accession>
<dbReference type="OrthoDB" id="431410at2759"/>